<comment type="caution">
    <text evidence="2">The sequence shown here is derived from an EMBL/GenBank/DDBJ whole genome shotgun (WGS) entry which is preliminary data.</text>
</comment>
<reference evidence="3" key="1">
    <citation type="submission" date="2018-07" db="EMBL/GenBank/DDBJ databases">
        <authorList>
            <person name="Liu B.-T."/>
            <person name="Du Z."/>
        </authorList>
    </citation>
    <scope>NUCLEOTIDE SEQUENCE [LARGE SCALE GENOMIC DNA]</scope>
    <source>
        <strain evidence="3">XYN52</strain>
    </source>
</reference>
<dbReference type="InterPro" id="IPR036291">
    <property type="entry name" value="NAD(P)-bd_dom_sf"/>
</dbReference>
<dbReference type="InterPro" id="IPR020904">
    <property type="entry name" value="Sc_DH/Rdtase_CS"/>
</dbReference>
<evidence type="ECO:0000313" key="3">
    <source>
        <dbReference type="Proteomes" id="UP000253759"/>
    </source>
</evidence>
<dbReference type="OrthoDB" id="8419486at2"/>
<dbReference type="InterPro" id="IPR050259">
    <property type="entry name" value="SDR"/>
</dbReference>
<sequence length="251" mass="25694">MTEFDGKLALVMGASGGIGAAVATAFAAQGAHVALHYNRGEAAAQAVADAIIANGGTAMVIQGDVAERGVPAKVVRQAAEGLGGLDILFNNAGAMIRRMPFMELDDALYEEALDLNARPVIAASQAAVPYMEKRGGGSIINVGSIAGIDGGGSGSGHYGSAKAYVHNLTRHMARDLARLNIRVNAIAPGVVQTAFHAATPPERMQAMQATIPLGRLGTPDDCVGPVLFLASSASSYMTGQILHVNGGMYLP</sequence>
<dbReference type="CDD" id="cd05233">
    <property type="entry name" value="SDR_c"/>
    <property type="match status" value="1"/>
</dbReference>
<dbReference type="AlphaFoldDB" id="A0A369W3H0"/>
<dbReference type="Gene3D" id="3.40.50.720">
    <property type="entry name" value="NAD(P)-binding Rossmann-like Domain"/>
    <property type="match status" value="1"/>
</dbReference>
<dbReference type="Pfam" id="PF13561">
    <property type="entry name" value="adh_short_C2"/>
    <property type="match status" value="1"/>
</dbReference>
<dbReference type="InterPro" id="IPR002347">
    <property type="entry name" value="SDR_fam"/>
</dbReference>
<name>A0A369W3H0_9HYPH</name>
<dbReference type="PRINTS" id="PR00080">
    <property type="entry name" value="SDRFAMILY"/>
</dbReference>
<evidence type="ECO:0000256" key="1">
    <source>
        <dbReference type="ARBA" id="ARBA00006484"/>
    </source>
</evidence>
<dbReference type="Proteomes" id="UP000253759">
    <property type="component" value="Unassembled WGS sequence"/>
</dbReference>
<comment type="similarity">
    <text evidence="1">Belongs to the short-chain dehydrogenases/reductases (SDR) family.</text>
</comment>
<dbReference type="PANTHER" id="PTHR42879:SF2">
    <property type="entry name" value="3-OXOACYL-[ACYL-CARRIER-PROTEIN] REDUCTASE FABG"/>
    <property type="match status" value="1"/>
</dbReference>
<dbReference type="RefSeq" id="WP_114646958.1">
    <property type="nucleotide sequence ID" value="NZ_QQNH01000033.1"/>
</dbReference>
<gene>
    <name evidence="2" type="ORF">DVH29_14770</name>
</gene>
<dbReference type="PANTHER" id="PTHR42879">
    <property type="entry name" value="3-OXOACYL-(ACYL-CARRIER-PROTEIN) REDUCTASE"/>
    <property type="match status" value="1"/>
</dbReference>
<evidence type="ECO:0000313" key="2">
    <source>
        <dbReference type="EMBL" id="RDE07822.1"/>
    </source>
</evidence>
<dbReference type="SUPFAM" id="SSF51735">
    <property type="entry name" value="NAD(P)-binding Rossmann-fold domains"/>
    <property type="match status" value="1"/>
</dbReference>
<keyword evidence="3" id="KW-1185">Reference proteome</keyword>
<dbReference type="FunFam" id="3.40.50.720:FF:000084">
    <property type="entry name" value="Short-chain dehydrogenase reductase"/>
    <property type="match status" value="1"/>
</dbReference>
<protein>
    <submittedName>
        <fullName evidence="2">SDR family NAD(P)-dependent oxidoreductase</fullName>
    </submittedName>
</protein>
<dbReference type="EMBL" id="QQNH01000033">
    <property type="protein sequence ID" value="RDE07822.1"/>
    <property type="molecule type" value="Genomic_DNA"/>
</dbReference>
<dbReference type="NCBIfam" id="NF005559">
    <property type="entry name" value="PRK07231.1"/>
    <property type="match status" value="1"/>
</dbReference>
<organism evidence="2 3">
    <name type="scientific">Pelagibacterium lacus</name>
    <dbReference type="NCBI Taxonomy" id="2282655"/>
    <lineage>
        <taxon>Bacteria</taxon>
        <taxon>Pseudomonadati</taxon>
        <taxon>Pseudomonadota</taxon>
        <taxon>Alphaproteobacteria</taxon>
        <taxon>Hyphomicrobiales</taxon>
        <taxon>Devosiaceae</taxon>
        <taxon>Pelagibacterium</taxon>
    </lineage>
</organism>
<dbReference type="PROSITE" id="PS00061">
    <property type="entry name" value="ADH_SHORT"/>
    <property type="match status" value="1"/>
</dbReference>
<accession>A0A369W3H0</accession>
<dbReference type="PRINTS" id="PR00081">
    <property type="entry name" value="GDHRDH"/>
</dbReference>
<dbReference type="GO" id="GO:0032787">
    <property type="term" value="P:monocarboxylic acid metabolic process"/>
    <property type="evidence" value="ECO:0007669"/>
    <property type="project" value="UniProtKB-ARBA"/>
</dbReference>
<proteinExistence type="inferred from homology"/>